<keyword evidence="2" id="KW-1185">Reference proteome</keyword>
<dbReference type="EMBL" id="JABSTQ010010067">
    <property type="protein sequence ID" value="KAG0423671.1"/>
    <property type="molecule type" value="Genomic_DNA"/>
</dbReference>
<protein>
    <submittedName>
        <fullName evidence="1">Uncharacterized protein</fullName>
    </submittedName>
</protein>
<name>A0AC60PRD4_IXOPE</name>
<evidence type="ECO:0000313" key="1">
    <source>
        <dbReference type="EMBL" id="KAG0423671.1"/>
    </source>
</evidence>
<gene>
    <name evidence="1" type="ORF">HPB47_000559</name>
</gene>
<proteinExistence type="predicted"/>
<feature type="non-terminal residue" evidence="1">
    <location>
        <position position="78"/>
    </location>
</feature>
<sequence>CLVCLQSMPDDGRFLTCSECSFPYHIGNTCSGVAQATFSRMGSKKRRKWRCRTCRAGGGGGGGGRAASVSDADYQQPE</sequence>
<accession>A0AC60PRD4</accession>
<evidence type="ECO:0000313" key="2">
    <source>
        <dbReference type="Proteomes" id="UP000805193"/>
    </source>
</evidence>
<organism evidence="1 2">
    <name type="scientific">Ixodes persulcatus</name>
    <name type="common">Taiga tick</name>
    <dbReference type="NCBI Taxonomy" id="34615"/>
    <lineage>
        <taxon>Eukaryota</taxon>
        <taxon>Metazoa</taxon>
        <taxon>Ecdysozoa</taxon>
        <taxon>Arthropoda</taxon>
        <taxon>Chelicerata</taxon>
        <taxon>Arachnida</taxon>
        <taxon>Acari</taxon>
        <taxon>Parasitiformes</taxon>
        <taxon>Ixodida</taxon>
        <taxon>Ixodoidea</taxon>
        <taxon>Ixodidae</taxon>
        <taxon>Ixodinae</taxon>
        <taxon>Ixodes</taxon>
    </lineage>
</organism>
<reference evidence="1 2" key="1">
    <citation type="journal article" date="2020" name="Cell">
        <title>Large-Scale Comparative Analyses of Tick Genomes Elucidate Their Genetic Diversity and Vector Capacities.</title>
        <authorList>
            <consortium name="Tick Genome and Microbiome Consortium (TIGMIC)"/>
            <person name="Jia N."/>
            <person name="Wang J."/>
            <person name="Shi W."/>
            <person name="Du L."/>
            <person name="Sun Y."/>
            <person name="Zhan W."/>
            <person name="Jiang J.F."/>
            <person name="Wang Q."/>
            <person name="Zhang B."/>
            <person name="Ji P."/>
            <person name="Bell-Sakyi L."/>
            <person name="Cui X.M."/>
            <person name="Yuan T.T."/>
            <person name="Jiang B.G."/>
            <person name="Yang W.F."/>
            <person name="Lam T.T."/>
            <person name="Chang Q.C."/>
            <person name="Ding S.J."/>
            <person name="Wang X.J."/>
            <person name="Zhu J.G."/>
            <person name="Ruan X.D."/>
            <person name="Zhao L."/>
            <person name="Wei J.T."/>
            <person name="Ye R.Z."/>
            <person name="Que T.C."/>
            <person name="Du C.H."/>
            <person name="Zhou Y.H."/>
            <person name="Cheng J.X."/>
            <person name="Dai P.F."/>
            <person name="Guo W.B."/>
            <person name="Han X.H."/>
            <person name="Huang E.J."/>
            <person name="Li L.F."/>
            <person name="Wei W."/>
            <person name="Gao Y.C."/>
            <person name="Liu J.Z."/>
            <person name="Shao H.Z."/>
            <person name="Wang X."/>
            <person name="Wang C.C."/>
            <person name="Yang T.C."/>
            <person name="Huo Q.B."/>
            <person name="Li W."/>
            <person name="Chen H.Y."/>
            <person name="Chen S.E."/>
            <person name="Zhou L.G."/>
            <person name="Ni X.B."/>
            <person name="Tian J.H."/>
            <person name="Sheng Y."/>
            <person name="Liu T."/>
            <person name="Pan Y.S."/>
            <person name="Xia L.Y."/>
            <person name="Li J."/>
            <person name="Zhao F."/>
            <person name="Cao W.C."/>
        </authorList>
    </citation>
    <scope>NUCLEOTIDE SEQUENCE [LARGE SCALE GENOMIC DNA]</scope>
    <source>
        <strain evidence="1">Iper-2018</strain>
    </source>
</reference>
<dbReference type="Proteomes" id="UP000805193">
    <property type="component" value="Unassembled WGS sequence"/>
</dbReference>
<feature type="non-terminal residue" evidence="1">
    <location>
        <position position="1"/>
    </location>
</feature>
<comment type="caution">
    <text evidence="1">The sequence shown here is derived from an EMBL/GenBank/DDBJ whole genome shotgun (WGS) entry which is preliminary data.</text>
</comment>